<proteinExistence type="predicted"/>
<dbReference type="Gene3D" id="3.20.20.80">
    <property type="entry name" value="Glycosidases"/>
    <property type="match status" value="1"/>
</dbReference>
<dbReference type="KEGG" id="harc:HARCEL1_11340"/>
<protein>
    <recommendedName>
        <fullName evidence="1">Ricin B lectin domain-containing protein</fullName>
    </recommendedName>
</protein>
<dbReference type="Gene3D" id="1.10.1330.10">
    <property type="entry name" value="Dockerin domain"/>
    <property type="match status" value="1"/>
</dbReference>
<sequence length="512" mass="55069">MEHSVDRRTVLGGLGAGLALAVGLPGRVAAAEWPASSKRGFAGSDPARGNLLEAAWSYNWLSGSDRTDEFDHDEFVPMINGDDLGWTAGAAEQIRASDADAMLGYNEPDHEEGYHDVQTILDPWRTVCDTFRDTSVTVVGPSIKTGTSGGQSYLQAFMDGVESDPNLYVDAVGVHWYAGSQAMASDPVGQATSFLDRMDWVYEQFGRPIWITEFGGPNFGSVSDIESLIESNVTYLSRTVPELERRDYVHRYAWWSGSDATWLTTEGADGRTLTDVGEAYVTSAGRSAQPIAAGTYRIVAAHSGHALTVVDGASTEGASVAQAAVGAHGQRWTLSPTADGAYTVEAAHSGHVLEVANESTDAGDSIDQWPDNGGDHQRWHVIANADDTYRIENANSRHVLDVADGATDPGSPVLQWPWIAGSNQRWRFEPVESTPTETPPELDPVAGTVPQDIDGDGLHEDLSGDGTVNFPDVNRLFQHTDSAAVQDYPDAYDFSGDGIVDSQDVLALFEMV</sequence>
<dbReference type="Pfam" id="PF11790">
    <property type="entry name" value="Glyco_hydro_cc"/>
    <property type="match status" value="1"/>
</dbReference>
<dbReference type="CDD" id="cd00161">
    <property type="entry name" value="beta-trefoil_Ricin-like"/>
    <property type="match status" value="1"/>
</dbReference>
<dbReference type="GO" id="GO:0004553">
    <property type="term" value="F:hydrolase activity, hydrolyzing O-glycosyl compounds"/>
    <property type="evidence" value="ECO:0007669"/>
    <property type="project" value="InterPro"/>
</dbReference>
<evidence type="ECO:0000313" key="3">
    <source>
        <dbReference type="Proteomes" id="UP000244727"/>
    </source>
</evidence>
<dbReference type="PANTHER" id="PTHR34154">
    <property type="entry name" value="ALKALI-SENSITIVE LINKAGE PROTEIN 1"/>
    <property type="match status" value="1"/>
</dbReference>
<organism evidence="2 3">
    <name type="scientific">Halococcoides cellulosivorans</name>
    <dbReference type="NCBI Taxonomy" id="1679096"/>
    <lineage>
        <taxon>Archaea</taxon>
        <taxon>Methanobacteriati</taxon>
        <taxon>Methanobacteriota</taxon>
        <taxon>Stenosarchaea group</taxon>
        <taxon>Halobacteria</taxon>
        <taxon>Halobacteriales</taxon>
        <taxon>Haloarculaceae</taxon>
        <taxon>Halococcoides</taxon>
    </lineage>
</organism>
<reference evidence="2 3" key="1">
    <citation type="submission" date="2018-04" db="EMBL/GenBank/DDBJ databases">
        <title>Halococcoides cellulosivorans gen. nov., sp. nov., an extremely halophilic cellulose-utilizing haloarchaeon from hypersaline lakes.</title>
        <authorList>
            <person name="Sorokin D.Y."/>
            <person name="Toshchakov S.V."/>
            <person name="Samarov N.I."/>
            <person name="Korzhenkov A."/>
            <person name="Kublanov I.V."/>
        </authorList>
    </citation>
    <scope>NUCLEOTIDE SEQUENCE [LARGE SCALE GENOMIC DNA]</scope>
    <source>
        <strain evidence="2 3">HArcel1</strain>
    </source>
</reference>
<dbReference type="InterPro" id="IPR017853">
    <property type="entry name" value="GH"/>
</dbReference>
<dbReference type="PROSITE" id="PS50231">
    <property type="entry name" value="RICIN_B_LECTIN"/>
    <property type="match status" value="1"/>
</dbReference>
<dbReference type="PANTHER" id="PTHR34154:SF3">
    <property type="entry name" value="ALKALI-SENSITIVE LINKAGE PROTEIN 1"/>
    <property type="match status" value="1"/>
</dbReference>
<dbReference type="GeneID" id="36513109"/>
<dbReference type="InterPro" id="IPR002105">
    <property type="entry name" value="Dockerin_1_rpt"/>
</dbReference>
<dbReference type="SUPFAM" id="SSF50370">
    <property type="entry name" value="Ricin B-like lectins"/>
    <property type="match status" value="1"/>
</dbReference>
<dbReference type="GO" id="GO:0000272">
    <property type="term" value="P:polysaccharide catabolic process"/>
    <property type="evidence" value="ECO:0007669"/>
    <property type="project" value="InterPro"/>
</dbReference>
<dbReference type="AlphaFoldDB" id="A0A2R4X387"/>
<dbReference type="RefSeq" id="WP_108383632.1">
    <property type="nucleotide sequence ID" value="NZ_CP028858.1"/>
</dbReference>
<dbReference type="PROSITE" id="PS00018">
    <property type="entry name" value="EF_HAND_1"/>
    <property type="match status" value="2"/>
</dbReference>
<dbReference type="SMART" id="SM00458">
    <property type="entry name" value="RICIN"/>
    <property type="match status" value="1"/>
</dbReference>
<dbReference type="Gene3D" id="2.80.10.50">
    <property type="match status" value="2"/>
</dbReference>
<dbReference type="InterPro" id="IPR053183">
    <property type="entry name" value="ASL1"/>
</dbReference>
<dbReference type="EMBL" id="CP028858">
    <property type="protein sequence ID" value="AWB28252.1"/>
    <property type="molecule type" value="Genomic_DNA"/>
</dbReference>
<dbReference type="Pfam" id="PF14200">
    <property type="entry name" value="RicinB_lectin_2"/>
    <property type="match status" value="1"/>
</dbReference>
<dbReference type="Proteomes" id="UP000244727">
    <property type="component" value="Chromosome"/>
</dbReference>
<dbReference type="Pfam" id="PF00404">
    <property type="entry name" value="Dockerin_1"/>
    <property type="match status" value="1"/>
</dbReference>
<evidence type="ECO:0000259" key="1">
    <source>
        <dbReference type="SMART" id="SM00458"/>
    </source>
</evidence>
<gene>
    <name evidence="2" type="ORF">HARCEL1_11340</name>
</gene>
<dbReference type="GO" id="GO:0071966">
    <property type="term" value="P:fungal-type cell wall polysaccharide metabolic process"/>
    <property type="evidence" value="ECO:0007669"/>
    <property type="project" value="TreeGrafter"/>
</dbReference>
<dbReference type="InterPro" id="IPR035992">
    <property type="entry name" value="Ricin_B-like_lectins"/>
</dbReference>
<dbReference type="SUPFAM" id="SSF51445">
    <property type="entry name" value="(Trans)glycosidases"/>
    <property type="match status" value="1"/>
</dbReference>
<dbReference type="InterPro" id="IPR036439">
    <property type="entry name" value="Dockerin_dom_sf"/>
</dbReference>
<dbReference type="InterPro" id="IPR006311">
    <property type="entry name" value="TAT_signal"/>
</dbReference>
<name>A0A2R4X387_9EURY</name>
<dbReference type="InterPro" id="IPR024655">
    <property type="entry name" value="Asl1_glyco_hydro_catalytic"/>
</dbReference>
<dbReference type="PROSITE" id="PS51318">
    <property type="entry name" value="TAT"/>
    <property type="match status" value="1"/>
</dbReference>
<evidence type="ECO:0000313" key="2">
    <source>
        <dbReference type="EMBL" id="AWB28252.1"/>
    </source>
</evidence>
<feature type="domain" description="Ricin B lectin" evidence="1">
    <location>
        <begin position="293"/>
        <end position="429"/>
    </location>
</feature>
<dbReference type="InterPro" id="IPR000772">
    <property type="entry name" value="Ricin_B_lectin"/>
</dbReference>
<dbReference type="SUPFAM" id="SSF63446">
    <property type="entry name" value="Type I dockerin domain"/>
    <property type="match status" value="1"/>
</dbReference>
<accession>A0A2R4X387</accession>
<keyword evidence="3" id="KW-1185">Reference proteome</keyword>
<dbReference type="InterPro" id="IPR018247">
    <property type="entry name" value="EF_Hand_1_Ca_BS"/>
</dbReference>